<dbReference type="Proteomes" id="UP000309186">
    <property type="component" value="Unassembled WGS sequence"/>
</dbReference>
<organism evidence="1 2">
    <name type="scientific">Pseudoalteromonas phenolica</name>
    <dbReference type="NCBI Taxonomy" id="161398"/>
    <lineage>
        <taxon>Bacteria</taxon>
        <taxon>Pseudomonadati</taxon>
        <taxon>Pseudomonadota</taxon>
        <taxon>Gammaproteobacteria</taxon>
        <taxon>Alteromonadales</taxon>
        <taxon>Pseudoalteromonadaceae</taxon>
        <taxon>Pseudoalteromonas</taxon>
    </lineage>
</organism>
<dbReference type="AlphaFoldDB" id="A0A5R9Q3V7"/>
<evidence type="ECO:0000313" key="1">
    <source>
        <dbReference type="EMBL" id="TLX47514.1"/>
    </source>
</evidence>
<sequence length="71" mass="7989">MSQKALISAIVCTLKVYKPKKIKPKFKAKHFSQKQKVQACLKGSLVGLVTLGKLKQEQDKLNQQLAAFFNK</sequence>
<accession>A0A5R9Q3V7</accession>
<gene>
    <name evidence="1" type="ORF">C1E24_09215</name>
</gene>
<protein>
    <submittedName>
        <fullName evidence="1">Uncharacterized protein</fullName>
    </submittedName>
</protein>
<dbReference type="EMBL" id="PPSW01000012">
    <property type="protein sequence ID" value="TLX47514.1"/>
    <property type="molecule type" value="Genomic_DNA"/>
</dbReference>
<dbReference type="OrthoDB" id="9799367at2"/>
<comment type="caution">
    <text evidence="1">The sequence shown here is derived from an EMBL/GenBank/DDBJ whole genome shotgun (WGS) entry which is preliminary data.</text>
</comment>
<evidence type="ECO:0000313" key="2">
    <source>
        <dbReference type="Proteomes" id="UP000309186"/>
    </source>
</evidence>
<name>A0A5R9Q3V7_9GAMM</name>
<proteinExistence type="predicted"/>
<dbReference type="RefSeq" id="WP_138480729.1">
    <property type="nucleotide sequence ID" value="NZ_PPSW01000012.1"/>
</dbReference>
<reference evidence="1 2" key="1">
    <citation type="submission" date="2018-01" db="EMBL/GenBank/DDBJ databases">
        <title>Co-occurrence of chitin degradation, pigmentation and bioactivity in marine Pseudoalteromonas.</title>
        <authorList>
            <person name="Paulsen S."/>
            <person name="Gram L."/>
            <person name="Machado H."/>
        </authorList>
    </citation>
    <scope>NUCLEOTIDE SEQUENCE [LARGE SCALE GENOMIC DNA]</scope>
    <source>
        <strain evidence="1 2">S3663</strain>
    </source>
</reference>